<feature type="transmembrane region" description="Helical" evidence="2">
    <location>
        <begin position="46"/>
        <end position="71"/>
    </location>
</feature>
<evidence type="ECO:0000256" key="2">
    <source>
        <dbReference type="SAM" id="Phobius"/>
    </source>
</evidence>
<feature type="compositionally biased region" description="Basic and acidic residues" evidence="1">
    <location>
        <begin position="220"/>
        <end position="236"/>
    </location>
</feature>
<protein>
    <submittedName>
        <fullName evidence="3">Uncharacterized protein</fullName>
    </submittedName>
</protein>
<proteinExistence type="predicted"/>
<feature type="compositionally biased region" description="Basic and acidic residues" evidence="1">
    <location>
        <begin position="11"/>
        <end position="23"/>
    </location>
</feature>
<gene>
    <name evidence="3" type="ORF">LSUE1_G001953</name>
</gene>
<dbReference type="Proteomes" id="UP000469558">
    <property type="component" value="Unassembled WGS sequence"/>
</dbReference>
<organism evidence="3 4">
    <name type="scientific">Lachnellula suecica</name>
    <dbReference type="NCBI Taxonomy" id="602035"/>
    <lineage>
        <taxon>Eukaryota</taxon>
        <taxon>Fungi</taxon>
        <taxon>Dikarya</taxon>
        <taxon>Ascomycota</taxon>
        <taxon>Pezizomycotina</taxon>
        <taxon>Leotiomycetes</taxon>
        <taxon>Helotiales</taxon>
        <taxon>Lachnaceae</taxon>
        <taxon>Lachnellula</taxon>
    </lineage>
</organism>
<feature type="transmembrane region" description="Helical" evidence="2">
    <location>
        <begin position="169"/>
        <end position="187"/>
    </location>
</feature>
<dbReference type="OrthoDB" id="3490330at2759"/>
<evidence type="ECO:0000313" key="3">
    <source>
        <dbReference type="EMBL" id="TVY83278.1"/>
    </source>
</evidence>
<comment type="caution">
    <text evidence="3">The sequence shown here is derived from an EMBL/GenBank/DDBJ whole genome shotgun (WGS) entry which is preliminary data.</text>
</comment>
<evidence type="ECO:0000313" key="4">
    <source>
        <dbReference type="Proteomes" id="UP000469558"/>
    </source>
</evidence>
<dbReference type="AlphaFoldDB" id="A0A8T9CCE2"/>
<accession>A0A8T9CCE2</accession>
<sequence>MSDSNARYHLAPRESEDSDRDISPQKQLLPSTNVRPSPRESGPWTVVINPIIGIRILSTICALTSFITLVIGGGEEFIAADIFLMMLIISNTLVMINVTLTNLDLMKVTVELRRQARSFALGGDIKPRFSTFLDVGLSLCLMICLVVGVSVKSSRHRYWDDGVWEVGHGFGWTCLGLQLLLAIPTLANKRLTLTTKLKDLKPVYTPDIKTPASSMGMSADVDRVSSERRVRRRDEPSLVGDDLV</sequence>
<feature type="transmembrane region" description="Helical" evidence="2">
    <location>
        <begin position="77"/>
        <end position="98"/>
    </location>
</feature>
<name>A0A8T9CCE2_9HELO</name>
<keyword evidence="2" id="KW-0472">Membrane</keyword>
<reference evidence="3 4" key="1">
    <citation type="submission" date="2018-05" db="EMBL/GenBank/DDBJ databases">
        <title>Genome sequencing and assembly of the regulated plant pathogen Lachnellula willkommii and related sister species for the development of diagnostic species identification markers.</title>
        <authorList>
            <person name="Giroux E."/>
            <person name="Bilodeau G."/>
        </authorList>
    </citation>
    <scope>NUCLEOTIDE SEQUENCE [LARGE SCALE GENOMIC DNA]</scope>
    <source>
        <strain evidence="3 4">CBS 268.59</strain>
    </source>
</reference>
<feature type="compositionally biased region" description="Polar residues" evidence="1">
    <location>
        <begin position="24"/>
        <end position="35"/>
    </location>
</feature>
<evidence type="ECO:0000256" key="1">
    <source>
        <dbReference type="SAM" id="MobiDB-lite"/>
    </source>
</evidence>
<keyword evidence="2" id="KW-1133">Transmembrane helix</keyword>
<feature type="transmembrane region" description="Helical" evidence="2">
    <location>
        <begin position="131"/>
        <end position="149"/>
    </location>
</feature>
<keyword evidence="2" id="KW-0812">Transmembrane</keyword>
<dbReference type="EMBL" id="QGMK01000210">
    <property type="protein sequence ID" value="TVY83278.1"/>
    <property type="molecule type" value="Genomic_DNA"/>
</dbReference>
<keyword evidence="4" id="KW-1185">Reference proteome</keyword>
<feature type="region of interest" description="Disordered" evidence="1">
    <location>
        <begin position="1"/>
        <end position="40"/>
    </location>
</feature>
<feature type="region of interest" description="Disordered" evidence="1">
    <location>
        <begin position="211"/>
        <end position="244"/>
    </location>
</feature>